<feature type="compositionally biased region" description="Basic and acidic residues" evidence="1">
    <location>
        <begin position="300"/>
        <end position="312"/>
    </location>
</feature>
<feature type="compositionally biased region" description="Basic and acidic residues" evidence="1">
    <location>
        <begin position="328"/>
        <end position="342"/>
    </location>
</feature>
<feature type="compositionally biased region" description="Low complexity" evidence="1">
    <location>
        <begin position="1041"/>
        <end position="1056"/>
    </location>
</feature>
<feature type="compositionally biased region" description="Basic residues" evidence="1">
    <location>
        <begin position="933"/>
        <end position="944"/>
    </location>
</feature>
<evidence type="ECO:0000313" key="2">
    <source>
        <dbReference type="EMBL" id="CAI4011142.1"/>
    </source>
</evidence>
<evidence type="ECO:0000313" key="4">
    <source>
        <dbReference type="Proteomes" id="UP001152797"/>
    </source>
</evidence>
<sequence length="1927" mass="211028">MSGNASNTLKCVANAKDHLSACQHVQEFLKVFCENDDFLAQRRKVLRLRAGLRDEDRRLVPKFRFLILEGKRTTEREVESDHNFELVLQYMASFAHDLPRRKELEDWSSVEAGALMDAASYCMNRFQRNIGARPGHERMEQIKTVIRVKLEAVVDPATVDTQLPEDHALYEPSPSPVHAMRDLDSPGVLLRGCSTSDLDGHVNTTLEALDDAHDTPGFEEEQPEEEELTHDEDVDVEEYQDNNTVLEIESDEECCMSPACKQPLKDAADSTGNVPKEHIAPEAPMSEKHVVDTGALGSSPKEDPEAAPKKDLLGGNPPDPSKGPVATTKEESEKVKEQKAAEECEDDVFSAPEEEMESSRNRGTFKDRRPLVAVTPVPEDLEKKVDELHSSLNVEEMTEEQAKAELLKAFLGSIAQQAIREMQREQQMEWEDPDKYYAGLLDSEDPESKGKSKGRGRARGEPSASSAAIERKAVATDGSDDLPVSSPAKKPRHEMPKSPKVKSTNARRKLLAEKSPGGAAKKAKHVAAGPDERNDVEEHEPEADVRAHVHQEHPGTTEDLQEKKKAQQEKSNKAKLANLELLKKSVVGDPLLELPSEEGLANQKLVQSRSAQAAFYVPCVNDTVLKKINEATALDLKANAQSGVSLSWMKRGGPLLALDLDVVDAFAGDWICGNCKIGAAPASGGCWLPSLVKKLTNRDRARIAKGKQDKSKAMVIRRQNKAGKKTVQGGPGMKGSAAYPKPFAKKIMTLHMADSSEAPFGQSGLPDKIHEAPYRWRHANLTSVRDLLKQEVAAGHYVPILSRGVVAVPVMASLAGLPPDVARVLQEAARRAERHAVLDSAMTQMQRLLNIPVAPELRTETAAAPTAEQEVPPRTETAGASPGASTVPGKEDELGAALQASATGVHTPRDKIRKGQSCDINNPSHEKISGPRGHARRPRRKHVRKACEKAKERGGFTAGREVGSVPASTENEQASNGKKCTAAKSAPPAPPLGHTGNESTPAGKPTVGKTEPSSASRADAVQQVKADMLQRSDTQDQLGTPSHAPAVGVAPAVSSSHPPPAVTPSQPARESTAPTVAGTHATVPKAAPTVPAPDARHTAPRTAEPKAPPAALPAAPPAARPAARPAAPQAETSNNTTNAGNTMGGDGSDSSPPSPVPSPSLAPSVTPSVAPSTSATDPPAPTGRRRRARTVEEKAIHARFMRFTRSIRSSQQLQVLLDEWITCKGEWSRSTLCERMTASKSVRKHGARVWLTRSQIAAKYNDHNVAMEICSAKLDDPAIRETQTKPHPDAPESEAERALRLFLVWDSEGIQESEDRVLQQIFESVEDETDASESEGGKKKKGGSKKKGKRSRSGRSSVTSRASSNDSSSEVEKKKREILQKGKKALTKMNDRIALASKKQDVVSNMPPNLRSAIEGELYGYKQKLIDARKKIQHGVDNNNAVGVESEVASADKIDTDFMDFLMVLSLASLPVCIRVPVCCSKGPEEEGISATLHNAIYEVESGGASVGKAMKNIQAHVKDAGHGTKESTTYRLGKLSGKNASRDWWRTFKDGPAIETIRIPIKYKDLNDGLDKFRLEDWPILDPHSIANFLWTKGGMKTPEAALEEYWNHNSTHGEPWAQNVSPDVHPIGIYGDSARVNTKFGFVSVVGIYFNCVLWKPQSVRASRFLVCSIPEHQLWKHFTLNCIYRRIAWSITALVKGIHPESGPYGEALPKHLHELRGQALPHRCKLTEVRGDWSWHKKIFRFERCSWNGIQMCHHCPALAASQDAADLYWNFENNNWDSHLFSLDEFINYRMPRRAMCPLVGIPGFHPSVVRWCLMHVCHLGLLFVCNGSSMNLLLRAGWFGSEPDIPISVKLSRAYVSFKDFIKLNKIECSQPEFTENMIFKKNSDVLFTAKAFNGRVVLEKHMSRFLGQLEQAGRYLNLGT</sequence>
<feature type="compositionally biased region" description="Pro residues" evidence="1">
    <location>
        <begin position="1106"/>
        <end position="1119"/>
    </location>
</feature>
<evidence type="ECO:0000313" key="3">
    <source>
        <dbReference type="EMBL" id="CAL1164517.1"/>
    </source>
</evidence>
<feature type="compositionally biased region" description="Basic and acidic residues" evidence="1">
    <location>
        <begin position="945"/>
        <end position="954"/>
    </location>
</feature>
<feature type="compositionally biased region" description="Low complexity" evidence="1">
    <location>
        <begin position="1161"/>
        <end position="1177"/>
    </location>
</feature>
<feature type="compositionally biased region" description="Basic and acidic residues" evidence="1">
    <location>
        <begin position="275"/>
        <end position="291"/>
    </location>
</feature>
<feature type="compositionally biased region" description="Basic residues" evidence="1">
    <location>
        <begin position="1338"/>
        <end position="1353"/>
    </location>
</feature>
<feature type="region of interest" description="Disordered" evidence="1">
    <location>
        <begin position="1326"/>
        <end position="1378"/>
    </location>
</feature>
<feature type="compositionally biased region" description="Basic and acidic residues" evidence="1">
    <location>
        <begin position="542"/>
        <end position="572"/>
    </location>
</feature>
<feature type="compositionally biased region" description="Acidic residues" evidence="1">
    <location>
        <begin position="343"/>
        <end position="356"/>
    </location>
</feature>
<feature type="compositionally biased region" description="Low complexity" evidence="1">
    <location>
        <begin position="861"/>
        <end position="872"/>
    </location>
</feature>
<reference evidence="2" key="1">
    <citation type="submission" date="2022-10" db="EMBL/GenBank/DDBJ databases">
        <authorList>
            <person name="Chen Y."/>
            <person name="Dougan E. K."/>
            <person name="Chan C."/>
            <person name="Rhodes N."/>
            <person name="Thang M."/>
        </authorList>
    </citation>
    <scope>NUCLEOTIDE SEQUENCE</scope>
</reference>
<dbReference type="OrthoDB" id="432538at2759"/>
<feature type="compositionally biased region" description="Acidic residues" evidence="1">
    <location>
        <begin position="217"/>
        <end position="237"/>
    </location>
</feature>
<evidence type="ECO:0000256" key="1">
    <source>
        <dbReference type="SAM" id="MobiDB-lite"/>
    </source>
</evidence>
<feature type="region of interest" description="Disordered" evidence="1">
    <location>
        <begin position="264"/>
        <end position="373"/>
    </location>
</feature>
<protein>
    <submittedName>
        <fullName evidence="2">Uncharacterized protein</fullName>
    </submittedName>
</protein>
<feature type="compositionally biased region" description="Low complexity" evidence="1">
    <location>
        <begin position="1354"/>
        <end position="1368"/>
    </location>
</feature>
<proteinExistence type="predicted"/>
<feature type="region of interest" description="Disordered" evidence="1">
    <location>
        <begin position="861"/>
        <end position="1192"/>
    </location>
</feature>
<dbReference type="EMBL" id="CAMXCT030005024">
    <property type="protein sequence ID" value="CAL4798454.1"/>
    <property type="molecule type" value="Genomic_DNA"/>
</dbReference>
<accession>A0A9P1GHZ5</accession>
<dbReference type="EMBL" id="CAMXCT010005024">
    <property type="protein sequence ID" value="CAI4011142.1"/>
    <property type="molecule type" value="Genomic_DNA"/>
</dbReference>
<feature type="compositionally biased region" description="Polar residues" evidence="1">
    <location>
        <begin position="966"/>
        <end position="978"/>
    </location>
</feature>
<reference evidence="3" key="2">
    <citation type="submission" date="2024-04" db="EMBL/GenBank/DDBJ databases">
        <authorList>
            <person name="Chen Y."/>
            <person name="Shah S."/>
            <person name="Dougan E. K."/>
            <person name="Thang M."/>
            <person name="Chan C."/>
        </authorList>
    </citation>
    <scope>NUCLEOTIDE SEQUENCE [LARGE SCALE GENOMIC DNA]</scope>
</reference>
<dbReference type="EMBL" id="CAMXCT020005024">
    <property type="protein sequence ID" value="CAL1164517.1"/>
    <property type="molecule type" value="Genomic_DNA"/>
</dbReference>
<feature type="compositionally biased region" description="Low complexity" evidence="1">
    <location>
        <begin position="1081"/>
        <end position="1093"/>
    </location>
</feature>
<name>A0A9P1GHZ5_9DINO</name>
<feature type="region of interest" description="Disordered" evidence="1">
    <location>
        <begin position="209"/>
        <end position="237"/>
    </location>
</feature>
<keyword evidence="4" id="KW-1185">Reference proteome</keyword>
<organism evidence="2">
    <name type="scientific">Cladocopium goreaui</name>
    <dbReference type="NCBI Taxonomy" id="2562237"/>
    <lineage>
        <taxon>Eukaryota</taxon>
        <taxon>Sar</taxon>
        <taxon>Alveolata</taxon>
        <taxon>Dinophyceae</taxon>
        <taxon>Suessiales</taxon>
        <taxon>Symbiodiniaceae</taxon>
        <taxon>Cladocopium</taxon>
    </lineage>
</organism>
<comment type="caution">
    <text evidence="2">The sequence shown here is derived from an EMBL/GenBank/DDBJ whole genome shotgun (WGS) entry which is preliminary data.</text>
</comment>
<feature type="region of interest" description="Disordered" evidence="1">
    <location>
        <begin position="422"/>
        <end position="572"/>
    </location>
</feature>
<feature type="compositionally biased region" description="Low complexity" evidence="1">
    <location>
        <begin position="1120"/>
        <end position="1141"/>
    </location>
</feature>
<gene>
    <name evidence="2" type="ORF">C1SCF055_LOCUS36338</name>
</gene>
<feature type="compositionally biased region" description="Basic and acidic residues" evidence="1">
    <location>
        <begin position="357"/>
        <end position="370"/>
    </location>
</feature>
<dbReference type="Proteomes" id="UP001152797">
    <property type="component" value="Unassembled WGS sequence"/>
</dbReference>